<evidence type="ECO:0000256" key="3">
    <source>
        <dbReference type="PROSITE-ProRule" id="PRU10141"/>
    </source>
</evidence>
<dbReference type="PROSITE" id="PS50011">
    <property type="entry name" value="PROTEIN_KINASE_DOM"/>
    <property type="match status" value="1"/>
</dbReference>
<dbReference type="GO" id="GO:0004674">
    <property type="term" value="F:protein serine/threonine kinase activity"/>
    <property type="evidence" value="ECO:0007669"/>
    <property type="project" value="UniProtKB-KW"/>
</dbReference>
<dbReference type="SUPFAM" id="SSF56112">
    <property type="entry name" value="Protein kinase-like (PK-like)"/>
    <property type="match status" value="1"/>
</dbReference>
<evidence type="ECO:0000259" key="4">
    <source>
        <dbReference type="PROSITE" id="PS50011"/>
    </source>
</evidence>
<dbReference type="PANTHER" id="PTHR24348">
    <property type="entry name" value="SERINE/THREONINE-PROTEIN KINASE UNC-51-RELATED"/>
    <property type="match status" value="1"/>
</dbReference>
<dbReference type="PANTHER" id="PTHR24348:SF68">
    <property type="entry name" value="SERINE_THREONINE-PROTEIN KINASE ATG1C"/>
    <property type="match status" value="1"/>
</dbReference>
<proteinExistence type="predicted"/>
<dbReference type="InterPro" id="IPR011009">
    <property type="entry name" value="Kinase-like_dom_sf"/>
</dbReference>
<keyword evidence="5" id="KW-0418">Kinase</keyword>
<dbReference type="InterPro" id="IPR045269">
    <property type="entry name" value="Atg1-like"/>
</dbReference>
<evidence type="ECO:0000256" key="2">
    <source>
        <dbReference type="ARBA" id="ARBA00022840"/>
    </source>
</evidence>
<dbReference type="AlphaFoldDB" id="A0A6J4PFV0"/>
<dbReference type="PROSITE" id="PS00108">
    <property type="entry name" value="PROTEIN_KINASE_ST"/>
    <property type="match status" value="1"/>
</dbReference>
<name>A0A6J4PFV0_9CYAN</name>
<dbReference type="PROSITE" id="PS00107">
    <property type="entry name" value="PROTEIN_KINASE_ATP"/>
    <property type="match status" value="1"/>
</dbReference>
<dbReference type="GO" id="GO:0005524">
    <property type="term" value="F:ATP binding"/>
    <property type="evidence" value="ECO:0007669"/>
    <property type="project" value="UniProtKB-UniRule"/>
</dbReference>
<evidence type="ECO:0000313" key="5">
    <source>
        <dbReference type="EMBL" id="CAA9412532.1"/>
    </source>
</evidence>
<dbReference type="GO" id="GO:0005737">
    <property type="term" value="C:cytoplasm"/>
    <property type="evidence" value="ECO:0007669"/>
    <property type="project" value="TreeGrafter"/>
</dbReference>
<feature type="domain" description="Protein kinase" evidence="4">
    <location>
        <begin position="14"/>
        <end position="266"/>
    </location>
</feature>
<evidence type="ECO:0000256" key="1">
    <source>
        <dbReference type="ARBA" id="ARBA00022741"/>
    </source>
</evidence>
<accession>A0A6J4PFV0</accession>
<dbReference type="SMART" id="SM00220">
    <property type="entry name" value="S_TKc"/>
    <property type="match status" value="1"/>
</dbReference>
<gene>
    <name evidence="5" type="ORF">AVDCRST_MAG94-6508</name>
</gene>
<dbReference type="Gene3D" id="1.10.510.10">
    <property type="entry name" value="Transferase(Phosphotransferase) domain 1"/>
    <property type="match status" value="1"/>
</dbReference>
<dbReference type="InterPro" id="IPR008271">
    <property type="entry name" value="Ser/Thr_kinase_AS"/>
</dbReference>
<organism evidence="5">
    <name type="scientific">uncultured Leptolyngbya sp</name>
    <dbReference type="NCBI Taxonomy" id="332963"/>
    <lineage>
        <taxon>Bacteria</taxon>
        <taxon>Bacillati</taxon>
        <taxon>Cyanobacteriota</taxon>
        <taxon>Cyanophyceae</taxon>
        <taxon>Leptolyngbyales</taxon>
        <taxon>Leptolyngbyaceae</taxon>
        <taxon>Leptolyngbya group</taxon>
        <taxon>Leptolyngbya</taxon>
        <taxon>environmental samples</taxon>
    </lineage>
</organism>
<dbReference type="InterPro" id="IPR000719">
    <property type="entry name" value="Prot_kinase_dom"/>
</dbReference>
<dbReference type="EMBL" id="CADCTY010002237">
    <property type="protein sequence ID" value="CAA9412532.1"/>
    <property type="molecule type" value="Genomic_DNA"/>
</dbReference>
<keyword evidence="2 3" id="KW-0067">ATP-binding</keyword>
<keyword evidence="1 3" id="KW-0547">Nucleotide-binding</keyword>
<dbReference type="Pfam" id="PF00069">
    <property type="entry name" value="Pkinase"/>
    <property type="match status" value="1"/>
</dbReference>
<dbReference type="InterPro" id="IPR017441">
    <property type="entry name" value="Protein_kinase_ATP_BS"/>
</dbReference>
<keyword evidence="5" id="KW-0723">Serine/threonine-protein kinase</keyword>
<keyword evidence="5" id="KW-0808">Transferase</keyword>
<reference evidence="5" key="1">
    <citation type="submission" date="2020-02" db="EMBL/GenBank/DDBJ databases">
        <authorList>
            <person name="Meier V. D."/>
        </authorList>
    </citation>
    <scope>NUCLEOTIDE SEQUENCE</scope>
    <source>
        <strain evidence="5">AVDCRST_MAG94</strain>
    </source>
</reference>
<feature type="binding site" evidence="3">
    <location>
        <position position="43"/>
    </location>
    <ligand>
        <name>ATP</name>
        <dbReference type="ChEBI" id="CHEBI:30616"/>
    </ligand>
</feature>
<sequence length="670" mass="73046">MSYLLAKELKRSKYRLLGLVGQGQFGQVYCASHRKTGRLVALKELDKKRFPTHKFLRELRFLLSLQHDNIVTCHALEHTSTGRYLVMDYCEGGTLRGLMEDDVRLHPSQCLKLVTNILAGLDHAHHRGIVHCDIKPENILLTLQADGWRARISDFGIARLHQDIISDGSGNTGSPAYMAPERFYGQYSITSDLYAVGVLLFELLVGYRPFSGVPIEMMSAHLNRPVSIPDTVPAALQAVILTALQKLPARRFQSATEMLKAVQTAAATVDFDRTWADTRLLRASGVQPVSECHYVQQETLQARVQQLVTVAGDAPSQGDLNGTAIEKTVVGSPFDATGDRVYQVHRNDISCRIYAGRLLAGEAVSPVEGNGRSLFSCVRLPQAVKELLVRPQGCFAIMQRSIYRVPVELFQTGVALPSQKQLPPLVDSTNEPLVHLLPELVAEFSGDFLAAIEAKGRWMAVAAVEADNVTSLLDVWTLSPIQSSKPVSCNSGSSVAPRLAGNLFHLAMVDSRYVVAFSHLLDKGTHSCITGVLLEVFTRRGHPVITLSLPVPLRHLSGSATPYRMIALEPGQPHSVLLIDLKPLKLLRVGVDIVPILIASAAWGDILMAADGNIVVLDRYGLVVGRIVGPANPTAIAVLEPHGLLIATWAEGQGTLVTIDLKQVSTGILF</sequence>
<protein>
    <submittedName>
        <fullName evidence="5">Serine/threonine protein kinase</fullName>
    </submittedName>
</protein>
<dbReference type="CDD" id="cd14014">
    <property type="entry name" value="STKc_PknB_like"/>
    <property type="match status" value="1"/>
</dbReference>